<evidence type="ECO:0000313" key="3">
    <source>
        <dbReference type="Proteomes" id="UP001597083"/>
    </source>
</evidence>
<protein>
    <submittedName>
        <fullName evidence="2">Trehalase-like domain-containing protein</fullName>
    </submittedName>
</protein>
<sequence length="156" mass="17289">MRPLVAGGRAGEPFAPIADFGFLSDCETTALVAPSGNIEWMCLPKMDSPSVFGSILDRDAGYFRVGPAGVEVPAAQRYIPGTMVMETTWWVHGGWLVVTDALLMGPWHHETERSHTHRRAPTDYDADHVLLRMVRCVNGQVQVRLDCMPVFDYGQT</sequence>
<feature type="domain" description="Trehalase-like N-terminal" evidence="1">
    <location>
        <begin position="11"/>
        <end position="103"/>
    </location>
</feature>
<dbReference type="Proteomes" id="UP001597083">
    <property type="component" value="Unassembled WGS sequence"/>
</dbReference>
<dbReference type="InterPro" id="IPR045582">
    <property type="entry name" value="Trehalase-like_N"/>
</dbReference>
<gene>
    <name evidence="2" type="ORF">ACFQ07_30420</name>
</gene>
<accession>A0ABW3CQB4</accession>
<organism evidence="2 3">
    <name type="scientific">Actinomadura adrarensis</name>
    <dbReference type="NCBI Taxonomy" id="1819600"/>
    <lineage>
        <taxon>Bacteria</taxon>
        <taxon>Bacillati</taxon>
        <taxon>Actinomycetota</taxon>
        <taxon>Actinomycetes</taxon>
        <taxon>Streptosporangiales</taxon>
        <taxon>Thermomonosporaceae</taxon>
        <taxon>Actinomadura</taxon>
    </lineage>
</organism>
<dbReference type="EMBL" id="JBHTIR010004178">
    <property type="protein sequence ID" value="MFD0856586.1"/>
    <property type="molecule type" value="Genomic_DNA"/>
</dbReference>
<proteinExistence type="predicted"/>
<name>A0ABW3CQB4_9ACTN</name>
<keyword evidence="3" id="KW-1185">Reference proteome</keyword>
<feature type="non-terminal residue" evidence="2">
    <location>
        <position position="156"/>
    </location>
</feature>
<evidence type="ECO:0000313" key="2">
    <source>
        <dbReference type="EMBL" id="MFD0856586.1"/>
    </source>
</evidence>
<reference evidence="3" key="1">
    <citation type="journal article" date="2019" name="Int. J. Syst. Evol. Microbiol.">
        <title>The Global Catalogue of Microorganisms (GCM) 10K type strain sequencing project: providing services to taxonomists for standard genome sequencing and annotation.</title>
        <authorList>
            <consortium name="The Broad Institute Genomics Platform"/>
            <consortium name="The Broad Institute Genome Sequencing Center for Infectious Disease"/>
            <person name="Wu L."/>
            <person name="Ma J."/>
        </authorList>
    </citation>
    <scope>NUCLEOTIDE SEQUENCE [LARGE SCALE GENOMIC DNA]</scope>
    <source>
        <strain evidence="3">JCM 31696</strain>
    </source>
</reference>
<dbReference type="Pfam" id="PF19291">
    <property type="entry name" value="TREH_N"/>
    <property type="match status" value="1"/>
</dbReference>
<comment type="caution">
    <text evidence="2">The sequence shown here is derived from an EMBL/GenBank/DDBJ whole genome shotgun (WGS) entry which is preliminary data.</text>
</comment>
<evidence type="ECO:0000259" key="1">
    <source>
        <dbReference type="Pfam" id="PF19291"/>
    </source>
</evidence>